<reference evidence="1 2" key="1">
    <citation type="submission" date="2019-03" db="EMBL/GenBank/DDBJ databases">
        <title>The genome sequence of a newly discovered highly antifungal drug resistant Aspergillus species, Aspergillus tanneri NIH 1004.</title>
        <authorList>
            <person name="Mounaud S."/>
            <person name="Singh I."/>
            <person name="Joardar V."/>
            <person name="Pakala S."/>
            <person name="Pakala S."/>
            <person name="Venepally P."/>
            <person name="Hoover J."/>
            <person name="Nierman W."/>
            <person name="Chung J."/>
            <person name="Losada L."/>
        </authorList>
    </citation>
    <scope>NUCLEOTIDE SEQUENCE [LARGE SCALE GENOMIC DNA]</scope>
    <source>
        <strain evidence="1 2">NIH1004</strain>
    </source>
</reference>
<evidence type="ECO:0000313" key="2">
    <source>
        <dbReference type="Proteomes" id="UP000308092"/>
    </source>
</evidence>
<comment type="caution">
    <text evidence="1">The sequence shown here is derived from an EMBL/GenBank/DDBJ whole genome shotgun (WGS) entry which is preliminary data.</text>
</comment>
<protein>
    <submittedName>
        <fullName evidence="1">Uncharacterized protein</fullName>
    </submittedName>
</protein>
<dbReference type="AlphaFoldDB" id="A0A4S3JCJ8"/>
<organism evidence="1 2">
    <name type="scientific">Aspergillus tanneri</name>
    <dbReference type="NCBI Taxonomy" id="1220188"/>
    <lineage>
        <taxon>Eukaryota</taxon>
        <taxon>Fungi</taxon>
        <taxon>Dikarya</taxon>
        <taxon>Ascomycota</taxon>
        <taxon>Pezizomycotina</taxon>
        <taxon>Eurotiomycetes</taxon>
        <taxon>Eurotiomycetidae</taxon>
        <taxon>Eurotiales</taxon>
        <taxon>Aspergillaceae</taxon>
        <taxon>Aspergillus</taxon>
        <taxon>Aspergillus subgen. Circumdati</taxon>
    </lineage>
</organism>
<dbReference type="VEuPathDB" id="FungiDB:EYZ11_008475"/>
<evidence type="ECO:0000313" key="1">
    <source>
        <dbReference type="EMBL" id="THC92067.1"/>
    </source>
</evidence>
<dbReference type="Proteomes" id="UP000308092">
    <property type="component" value="Unassembled WGS sequence"/>
</dbReference>
<proteinExistence type="predicted"/>
<dbReference type="EMBL" id="SOSA01000362">
    <property type="protein sequence ID" value="THC92067.1"/>
    <property type="molecule type" value="Genomic_DNA"/>
</dbReference>
<sequence>MAEAPMNPMIYIVLREMQSNIKP</sequence>
<gene>
    <name evidence="1" type="ORF">EYZ11_008475</name>
</gene>
<keyword evidence="2" id="KW-1185">Reference proteome</keyword>
<name>A0A4S3JCJ8_9EURO</name>
<accession>A0A4S3JCJ8</accession>